<feature type="transmembrane region" description="Helical" evidence="10">
    <location>
        <begin position="317"/>
        <end position="335"/>
    </location>
</feature>
<keyword evidence="6" id="KW-1278">Translocase</keyword>
<keyword evidence="7" id="KW-0249">Electron transport</keyword>
<accession>A0A3B0Z0P6</accession>
<keyword evidence="3" id="KW-0285">Flavoprotein</keyword>
<keyword evidence="2" id="KW-0597">Phosphoprotein</keyword>
<feature type="transmembrane region" description="Helical" evidence="10">
    <location>
        <begin position="116"/>
        <end position="135"/>
    </location>
</feature>
<dbReference type="HAMAP" id="MF_00462">
    <property type="entry name" value="RsxD_RnfD"/>
    <property type="match status" value="1"/>
</dbReference>
<dbReference type="GO" id="GO:0005886">
    <property type="term" value="C:plasma membrane"/>
    <property type="evidence" value="ECO:0007669"/>
    <property type="project" value="TreeGrafter"/>
</dbReference>
<keyword evidence="4" id="KW-0288">FMN</keyword>
<dbReference type="NCBIfam" id="TIGR01946">
    <property type="entry name" value="rnfD"/>
    <property type="match status" value="1"/>
</dbReference>
<keyword evidence="5 10" id="KW-0812">Transmembrane</keyword>
<dbReference type="InterPro" id="IPR004338">
    <property type="entry name" value="NqrB/RnfD"/>
</dbReference>
<organism evidence="11">
    <name type="scientific">hydrothermal vent metagenome</name>
    <dbReference type="NCBI Taxonomy" id="652676"/>
    <lineage>
        <taxon>unclassified sequences</taxon>
        <taxon>metagenomes</taxon>
        <taxon>ecological metagenomes</taxon>
    </lineage>
</organism>
<feature type="transmembrane region" description="Helical" evidence="10">
    <location>
        <begin position="24"/>
        <end position="57"/>
    </location>
</feature>
<feature type="transmembrane region" description="Helical" evidence="10">
    <location>
        <begin position="212"/>
        <end position="229"/>
    </location>
</feature>
<dbReference type="EMBL" id="UOFP01000086">
    <property type="protein sequence ID" value="VAW85251.1"/>
    <property type="molecule type" value="Genomic_DNA"/>
</dbReference>
<keyword evidence="1" id="KW-0813">Transport</keyword>
<evidence type="ECO:0000256" key="3">
    <source>
        <dbReference type="ARBA" id="ARBA00022630"/>
    </source>
</evidence>
<evidence type="ECO:0000256" key="8">
    <source>
        <dbReference type="ARBA" id="ARBA00022989"/>
    </source>
</evidence>
<dbReference type="AlphaFoldDB" id="A0A3B0Z0P6"/>
<feature type="transmembrane region" description="Helical" evidence="10">
    <location>
        <begin position="236"/>
        <end position="255"/>
    </location>
</feature>
<evidence type="ECO:0000256" key="5">
    <source>
        <dbReference type="ARBA" id="ARBA00022692"/>
    </source>
</evidence>
<proteinExistence type="inferred from homology"/>
<dbReference type="PANTHER" id="PTHR30578:SF0">
    <property type="entry name" value="ION-TRANSLOCATING OXIDOREDUCTASE COMPLEX SUBUNIT D"/>
    <property type="match status" value="1"/>
</dbReference>
<dbReference type="GO" id="GO:0022900">
    <property type="term" value="P:electron transport chain"/>
    <property type="evidence" value="ECO:0007669"/>
    <property type="project" value="InterPro"/>
</dbReference>
<evidence type="ECO:0000313" key="11">
    <source>
        <dbReference type="EMBL" id="VAW85251.1"/>
    </source>
</evidence>
<evidence type="ECO:0000256" key="10">
    <source>
        <dbReference type="SAM" id="Phobius"/>
    </source>
</evidence>
<dbReference type="NCBIfam" id="NF002011">
    <property type="entry name" value="PRK00816.1"/>
    <property type="match status" value="1"/>
</dbReference>
<evidence type="ECO:0000256" key="9">
    <source>
        <dbReference type="ARBA" id="ARBA00023136"/>
    </source>
</evidence>
<dbReference type="PANTHER" id="PTHR30578">
    <property type="entry name" value="ELECTRON TRANSPORT COMPLEX PROTEIN RNFD"/>
    <property type="match status" value="1"/>
</dbReference>
<sequence>MQLNTPSSPHIHSGYQLNQLMQRVLLALLPAIVLYVLFFGWGIVVNILIAVVAALAFETLVLLLRKRPLAPYLGDYSAVLTAVLLALSLPPLAPWWLIVVAIFFAIVFAKHLYGGLGYNPFNPAMIGYVVVLISFPREVTTWLPPEAVSGQIISFVNALQATFTGALGNGITPDSISMATPLDHLKTQLTQNHAISEIITGNGIFGQLAGAGWEWINLAFMAGGIWLIYKKVIHWYIPVAMLGTLALISGLFWLIDAERYASPLFHLLSGGAILGAFFIATDPVTASTTNRGRILYGIGIGLLVYIIRSWGGYPEGVAFAVLLMNMLAPTLDYYTQPRVFGRGR</sequence>
<evidence type="ECO:0000256" key="2">
    <source>
        <dbReference type="ARBA" id="ARBA00022553"/>
    </source>
</evidence>
<dbReference type="InterPro" id="IPR011303">
    <property type="entry name" value="RnfD_bac"/>
</dbReference>
<dbReference type="Pfam" id="PF03116">
    <property type="entry name" value="NQR2_RnfD_RnfE"/>
    <property type="match status" value="1"/>
</dbReference>
<keyword evidence="9 10" id="KW-0472">Membrane</keyword>
<evidence type="ECO:0000256" key="4">
    <source>
        <dbReference type="ARBA" id="ARBA00022643"/>
    </source>
</evidence>
<evidence type="ECO:0000256" key="6">
    <source>
        <dbReference type="ARBA" id="ARBA00022967"/>
    </source>
</evidence>
<protein>
    <submittedName>
        <fullName evidence="11">Electron transport complex protein RnfD</fullName>
    </submittedName>
</protein>
<feature type="transmembrane region" description="Helical" evidence="10">
    <location>
        <begin position="293"/>
        <end position="311"/>
    </location>
</feature>
<dbReference type="GO" id="GO:0055085">
    <property type="term" value="P:transmembrane transport"/>
    <property type="evidence" value="ECO:0007669"/>
    <property type="project" value="InterPro"/>
</dbReference>
<feature type="transmembrane region" description="Helical" evidence="10">
    <location>
        <begin position="261"/>
        <end position="281"/>
    </location>
</feature>
<name>A0A3B0Z0P6_9ZZZZ</name>
<gene>
    <name evidence="11" type="ORF">MNBD_GAMMA18-1715</name>
</gene>
<evidence type="ECO:0000256" key="1">
    <source>
        <dbReference type="ARBA" id="ARBA00022448"/>
    </source>
</evidence>
<keyword evidence="8 10" id="KW-1133">Transmembrane helix</keyword>
<reference evidence="11" key="1">
    <citation type="submission" date="2018-06" db="EMBL/GenBank/DDBJ databases">
        <authorList>
            <person name="Zhirakovskaya E."/>
        </authorList>
    </citation>
    <scope>NUCLEOTIDE SEQUENCE</scope>
</reference>
<evidence type="ECO:0000256" key="7">
    <source>
        <dbReference type="ARBA" id="ARBA00022982"/>
    </source>
</evidence>